<reference evidence="3 4" key="1">
    <citation type="submission" date="2017-04" db="EMBL/GenBank/DDBJ databases">
        <authorList>
            <person name="Afonso C.L."/>
            <person name="Miller P.J."/>
            <person name="Scott M.A."/>
            <person name="Spackman E."/>
            <person name="Goraichik I."/>
            <person name="Dimitrov K.M."/>
            <person name="Suarez D.L."/>
            <person name="Swayne D.E."/>
        </authorList>
    </citation>
    <scope>NUCLEOTIDE SEQUENCE [LARGE SCALE GENOMIC DNA]</scope>
    <source>
        <strain evidence="3 4">DSM 19625</strain>
    </source>
</reference>
<dbReference type="OrthoDB" id="9809670at2"/>
<keyword evidence="4" id="KW-1185">Reference proteome</keyword>
<dbReference type="AlphaFoldDB" id="A0A1W2DKA9"/>
<dbReference type="RefSeq" id="WP_084289978.1">
    <property type="nucleotide sequence ID" value="NZ_FWYB01000007.1"/>
</dbReference>
<keyword evidence="3" id="KW-0808">Transferase</keyword>
<dbReference type="InterPro" id="IPR036890">
    <property type="entry name" value="HATPase_C_sf"/>
</dbReference>
<evidence type="ECO:0000259" key="1">
    <source>
        <dbReference type="Pfam" id="PF02518"/>
    </source>
</evidence>
<dbReference type="Pfam" id="PF06580">
    <property type="entry name" value="His_kinase"/>
    <property type="match status" value="1"/>
</dbReference>
<dbReference type="InterPro" id="IPR003594">
    <property type="entry name" value="HATPase_dom"/>
</dbReference>
<protein>
    <submittedName>
        <fullName evidence="3">Histidine kinase-, DNA gyrase B-, and HSP90-like ATPase</fullName>
    </submittedName>
</protein>
<accession>A0A1W2DKA9</accession>
<dbReference type="SUPFAM" id="SSF55874">
    <property type="entry name" value="ATPase domain of HSP90 chaperone/DNA topoisomerase II/histidine kinase"/>
    <property type="match status" value="1"/>
</dbReference>
<keyword evidence="3" id="KW-0418">Kinase</keyword>
<dbReference type="STRING" id="475255.SAMN04488101_107118"/>
<dbReference type="PANTHER" id="PTHR34220">
    <property type="entry name" value="SENSOR HISTIDINE KINASE YPDA"/>
    <property type="match status" value="1"/>
</dbReference>
<dbReference type="EMBL" id="FWYB01000007">
    <property type="protein sequence ID" value="SMC97867.1"/>
    <property type="molecule type" value="Genomic_DNA"/>
</dbReference>
<name>A0A1W2DKA9_9SPHI</name>
<evidence type="ECO:0000259" key="2">
    <source>
        <dbReference type="Pfam" id="PF06580"/>
    </source>
</evidence>
<dbReference type="InterPro" id="IPR010559">
    <property type="entry name" value="Sig_transdc_His_kin_internal"/>
</dbReference>
<dbReference type="GO" id="GO:0016020">
    <property type="term" value="C:membrane"/>
    <property type="evidence" value="ECO:0007669"/>
    <property type="project" value="InterPro"/>
</dbReference>
<evidence type="ECO:0000313" key="4">
    <source>
        <dbReference type="Proteomes" id="UP000192678"/>
    </source>
</evidence>
<dbReference type="GO" id="GO:0000155">
    <property type="term" value="F:phosphorelay sensor kinase activity"/>
    <property type="evidence" value="ECO:0007669"/>
    <property type="project" value="InterPro"/>
</dbReference>
<dbReference type="Proteomes" id="UP000192678">
    <property type="component" value="Unassembled WGS sequence"/>
</dbReference>
<gene>
    <name evidence="3" type="ORF">SAMN04488101_107118</name>
</gene>
<dbReference type="InterPro" id="IPR050640">
    <property type="entry name" value="Bact_2-comp_sensor_kinase"/>
</dbReference>
<evidence type="ECO:0000313" key="3">
    <source>
        <dbReference type="EMBL" id="SMC97867.1"/>
    </source>
</evidence>
<dbReference type="Pfam" id="PF02518">
    <property type="entry name" value="HATPase_c"/>
    <property type="match status" value="1"/>
</dbReference>
<proteinExistence type="predicted"/>
<sequence>MKIILSILTLSLLFIICKAQQKYAIIDEYGQPASYGVSALASKIPVYLATDKNTKSIDPFNPIPNDPLGTIVFLDRATTISVTTRLKKDSLNYYRYTVIENDTTIIKSNAKLTQVDQVWLERSDLPGHLTMNFGISNVVNKKVTIKIYRIPEEKEVTTVIVYNKPLQHARILGTKLHFEIPSIKIGNQIIPWDKISPLRNDTAFEVNHKTRGISLLMQKTDLDFRYHVVLINKINGKDNIAYLSNNWRYNNYDGNPGNFIPSSYFMTPGAYKLIVAPVISDFNLKTIDDKSFKISFTVLPPPRTYSLQEMITGLFGLILIAAITICLIRENNSKKLSLAKNQAETANTELLNVRSRLNPHFVFNALGGIQNLINKNEIEPANEYLSKFARLTRHILNDETKISIKDEIDLLEDYLSMEQLRFPFKYEIHSDPELNSYTEIPSMLIQPFVENAVKHAIPLLKEKGKITINFNKEGQNLIITIADNGSGFNTIEEYAGLGLKLSKKRISLLNDIYKECPISLDIDSGRSGTNIKITLSQWL</sequence>
<feature type="domain" description="Histidine kinase/HSP90-like ATPase" evidence="1">
    <location>
        <begin position="444"/>
        <end position="535"/>
    </location>
</feature>
<dbReference type="PANTHER" id="PTHR34220:SF7">
    <property type="entry name" value="SENSOR HISTIDINE KINASE YPDA"/>
    <property type="match status" value="1"/>
</dbReference>
<dbReference type="Gene3D" id="3.30.565.10">
    <property type="entry name" value="Histidine kinase-like ATPase, C-terminal domain"/>
    <property type="match status" value="1"/>
</dbReference>
<feature type="domain" description="Signal transduction histidine kinase internal region" evidence="2">
    <location>
        <begin position="349"/>
        <end position="423"/>
    </location>
</feature>
<organism evidence="3 4">
    <name type="scientific">Pedobacter nyackensis</name>
    <dbReference type="NCBI Taxonomy" id="475255"/>
    <lineage>
        <taxon>Bacteria</taxon>
        <taxon>Pseudomonadati</taxon>
        <taxon>Bacteroidota</taxon>
        <taxon>Sphingobacteriia</taxon>
        <taxon>Sphingobacteriales</taxon>
        <taxon>Sphingobacteriaceae</taxon>
        <taxon>Pedobacter</taxon>
    </lineage>
</organism>